<dbReference type="Proteomes" id="UP000316770">
    <property type="component" value="Chromosome"/>
</dbReference>
<dbReference type="GO" id="GO:0006352">
    <property type="term" value="P:DNA-templated transcription initiation"/>
    <property type="evidence" value="ECO:0007669"/>
    <property type="project" value="InterPro"/>
</dbReference>
<dbReference type="InterPro" id="IPR014331">
    <property type="entry name" value="RNA_pol_sigma70_ECF_RHOBA"/>
</dbReference>
<keyword evidence="2" id="KW-0805">Transcription regulation</keyword>
<dbReference type="NCBIfam" id="TIGR02937">
    <property type="entry name" value="sigma70-ECF"/>
    <property type="match status" value="1"/>
</dbReference>
<keyword evidence="8" id="KW-1185">Reference proteome</keyword>
<dbReference type="GO" id="GO:0016987">
    <property type="term" value="F:sigma factor activity"/>
    <property type="evidence" value="ECO:0007669"/>
    <property type="project" value="UniProtKB-KW"/>
</dbReference>
<dbReference type="PANTHER" id="PTHR43133:SF51">
    <property type="entry name" value="RNA POLYMERASE SIGMA FACTOR"/>
    <property type="match status" value="1"/>
</dbReference>
<dbReference type="Gene3D" id="1.10.10.10">
    <property type="entry name" value="Winged helix-like DNA-binding domain superfamily/Winged helix DNA-binding domain"/>
    <property type="match status" value="1"/>
</dbReference>
<evidence type="ECO:0000256" key="1">
    <source>
        <dbReference type="ARBA" id="ARBA00010641"/>
    </source>
</evidence>
<evidence type="ECO:0000256" key="2">
    <source>
        <dbReference type="ARBA" id="ARBA00023015"/>
    </source>
</evidence>
<dbReference type="InterPro" id="IPR007627">
    <property type="entry name" value="RNA_pol_sigma70_r2"/>
</dbReference>
<dbReference type="InterPro" id="IPR013325">
    <property type="entry name" value="RNA_pol_sigma_r2"/>
</dbReference>
<keyword evidence="3" id="KW-0731">Sigma factor</keyword>
<evidence type="ECO:0000256" key="3">
    <source>
        <dbReference type="ARBA" id="ARBA00023082"/>
    </source>
</evidence>
<dbReference type="Gene3D" id="1.10.1740.10">
    <property type="match status" value="1"/>
</dbReference>
<proteinExistence type="inferred from homology"/>
<dbReference type="InterPro" id="IPR039425">
    <property type="entry name" value="RNA_pol_sigma-70-like"/>
</dbReference>
<gene>
    <name evidence="7" type="ORF">Mal33_50840</name>
</gene>
<dbReference type="GO" id="GO:0003677">
    <property type="term" value="F:DNA binding"/>
    <property type="evidence" value="ECO:0007669"/>
    <property type="project" value="InterPro"/>
</dbReference>
<keyword evidence="4" id="KW-0804">Transcription</keyword>
<feature type="domain" description="RNA polymerase sigma factor 70 region 4 type 2" evidence="6">
    <location>
        <begin position="111"/>
        <end position="163"/>
    </location>
</feature>
<dbReference type="InterPro" id="IPR036388">
    <property type="entry name" value="WH-like_DNA-bd_sf"/>
</dbReference>
<evidence type="ECO:0000259" key="6">
    <source>
        <dbReference type="Pfam" id="PF08281"/>
    </source>
</evidence>
<evidence type="ECO:0000313" key="7">
    <source>
        <dbReference type="EMBL" id="QDV59059.1"/>
    </source>
</evidence>
<organism evidence="7 8">
    <name type="scientific">Rosistilla oblonga</name>
    <dbReference type="NCBI Taxonomy" id="2527990"/>
    <lineage>
        <taxon>Bacteria</taxon>
        <taxon>Pseudomonadati</taxon>
        <taxon>Planctomycetota</taxon>
        <taxon>Planctomycetia</taxon>
        <taxon>Pirellulales</taxon>
        <taxon>Pirellulaceae</taxon>
        <taxon>Rosistilla</taxon>
    </lineage>
</organism>
<protein>
    <submittedName>
        <fullName evidence="7">RNA polymerase sigma factor</fullName>
    </submittedName>
</protein>
<dbReference type="PANTHER" id="PTHR43133">
    <property type="entry name" value="RNA POLYMERASE ECF-TYPE SIGMA FACTO"/>
    <property type="match status" value="1"/>
</dbReference>
<dbReference type="Pfam" id="PF04542">
    <property type="entry name" value="Sigma70_r2"/>
    <property type="match status" value="1"/>
</dbReference>
<evidence type="ECO:0000256" key="4">
    <source>
        <dbReference type="ARBA" id="ARBA00023163"/>
    </source>
</evidence>
<reference evidence="7 8" key="1">
    <citation type="submission" date="2019-02" db="EMBL/GenBank/DDBJ databases">
        <title>Deep-cultivation of Planctomycetes and their phenomic and genomic characterization uncovers novel biology.</title>
        <authorList>
            <person name="Wiegand S."/>
            <person name="Jogler M."/>
            <person name="Boedeker C."/>
            <person name="Pinto D."/>
            <person name="Vollmers J."/>
            <person name="Rivas-Marin E."/>
            <person name="Kohn T."/>
            <person name="Peeters S.H."/>
            <person name="Heuer A."/>
            <person name="Rast P."/>
            <person name="Oberbeckmann S."/>
            <person name="Bunk B."/>
            <person name="Jeske O."/>
            <person name="Meyerdierks A."/>
            <person name="Storesund J.E."/>
            <person name="Kallscheuer N."/>
            <person name="Luecker S."/>
            <person name="Lage O.M."/>
            <person name="Pohl T."/>
            <person name="Merkel B.J."/>
            <person name="Hornburger P."/>
            <person name="Mueller R.-W."/>
            <person name="Bruemmer F."/>
            <person name="Labrenz M."/>
            <person name="Spormann A.M."/>
            <person name="Op den Camp H."/>
            <person name="Overmann J."/>
            <person name="Amann R."/>
            <person name="Jetten M.S.M."/>
            <person name="Mascher T."/>
            <person name="Medema M.H."/>
            <person name="Devos D.P."/>
            <person name="Kaster A.-K."/>
            <person name="Ovreas L."/>
            <person name="Rohde M."/>
            <person name="Galperin M.Y."/>
            <person name="Jogler C."/>
        </authorList>
    </citation>
    <scope>NUCLEOTIDE SEQUENCE [LARGE SCALE GENOMIC DNA]</scope>
    <source>
        <strain evidence="7 8">Mal33</strain>
    </source>
</reference>
<sequence>MDEETADKHEIFLTLFTANEAAIRAFVRRMVPTRQDSADVMQGIALVLWRKFHELDDRDGFRKWAFSVARYESLGWLRDKCRDRHVLSEDVLNVVAEESARRESWLAEQRDALDACLEKLPQLQRQLVLAAYAPEAEIQQVAQQSGRTVAAFYQWLHRIRLQLVECTRRTLQAEGCHE</sequence>
<feature type="domain" description="RNA polymerase sigma-70 region 2" evidence="5">
    <location>
        <begin position="15"/>
        <end position="80"/>
    </location>
</feature>
<evidence type="ECO:0000313" key="8">
    <source>
        <dbReference type="Proteomes" id="UP000316770"/>
    </source>
</evidence>
<dbReference type="SUPFAM" id="SSF88659">
    <property type="entry name" value="Sigma3 and sigma4 domains of RNA polymerase sigma factors"/>
    <property type="match status" value="1"/>
</dbReference>
<dbReference type="NCBIfam" id="TIGR02989">
    <property type="entry name" value="Sig-70_gvs1"/>
    <property type="match status" value="1"/>
</dbReference>
<dbReference type="AlphaFoldDB" id="A0A518J141"/>
<accession>A0A518J141</accession>
<dbReference type="EMBL" id="CP036318">
    <property type="protein sequence ID" value="QDV59059.1"/>
    <property type="molecule type" value="Genomic_DNA"/>
</dbReference>
<dbReference type="Pfam" id="PF08281">
    <property type="entry name" value="Sigma70_r4_2"/>
    <property type="match status" value="1"/>
</dbReference>
<dbReference type="SUPFAM" id="SSF88946">
    <property type="entry name" value="Sigma2 domain of RNA polymerase sigma factors"/>
    <property type="match status" value="1"/>
</dbReference>
<dbReference type="RefSeq" id="WP_145290112.1">
    <property type="nucleotide sequence ID" value="NZ_CP036318.1"/>
</dbReference>
<dbReference type="InterPro" id="IPR014284">
    <property type="entry name" value="RNA_pol_sigma-70_dom"/>
</dbReference>
<evidence type="ECO:0000259" key="5">
    <source>
        <dbReference type="Pfam" id="PF04542"/>
    </source>
</evidence>
<dbReference type="InterPro" id="IPR013249">
    <property type="entry name" value="RNA_pol_sigma70_r4_t2"/>
</dbReference>
<name>A0A518J141_9BACT</name>
<comment type="similarity">
    <text evidence="1">Belongs to the sigma-70 factor family. ECF subfamily.</text>
</comment>
<dbReference type="InterPro" id="IPR013324">
    <property type="entry name" value="RNA_pol_sigma_r3/r4-like"/>
</dbReference>